<evidence type="ECO:0000256" key="4">
    <source>
        <dbReference type="ARBA" id="ARBA00022475"/>
    </source>
</evidence>
<evidence type="ECO:0000256" key="8">
    <source>
        <dbReference type="ARBA" id="ARBA00023136"/>
    </source>
</evidence>
<dbReference type="Proteomes" id="UP000006852">
    <property type="component" value="Chromosome"/>
</dbReference>
<dbReference type="CDD" id="cd03225">
    <property type="entry name" value="ABC_cobalt_CbiO_domain1"/>
    <property type="match status" value="1"/>
</dbReference>
<dbReference type="KEGG" id="tsu:Tresu_1295"/>
<dbReference type="InterPro" id="IPR015856">
    <property type="entry name" value="ABC_transpr_CbiO/EcfA_su"/>
</dbReference>
<protein>
    <submittedName>
        <fullName evidence="10">Sulfate-transporting ATPase</fullName>
        <ecNumber evidence="10">3.6.3.25</ecNumber>
    </submittedName>
</protein>
<evidence type="ECO:0000256" key="3">
    <source>
        <dbReference type="ARBA" id="ARBA00022448"/>
    </source>
</evidence>
<dbReference type="AlphaFoldDB" id="F2NRW7"/>
<evidence type="ECO:0000256" key="5">
    <source>
        <dbReference type="ARBA" id="ARBA00022741"/>
    </source>
</evidence>
<dbReference type="eggNOG" id="COG1122">
    <property type="taxonomic scope" value="Bacteria"/>
</dbReference>
<gene>
    <name evidence="10" type="ordered locus">Tresu_1295</name>
</gene>
<comment type="subcellular location">
    <subcellularLocation>
        <location evidence="1">Cell membrane</location>
        <topology evidence="1">Peripheral membrane protein</topology>
    </subcellularLocation>
</comment>
<dbReference type="FunFam" id="3.40.50.300:FF:000224">
    <property type="entry name" value="Energy-coupling factor transporter ATP-binding protein EcfA"/>
    <property type="match status" value="1"/>
</dbReference>
<dbReference type="PANTHER" id="PTHR43553:SF27">
    <property type="entry name" value="ENERGY-COUPLING FACTOR TRANSPORTER ATP-BINDING PROTEIN ECFA2"/>
    <property type="match status" value="1"/>
</dbReference>
<keyword evidence="3" id="KW-0813">Transport</keyword>
<dbReference type="EC" id="3.6.3.25" evidence="10"/>
<sequence length="275" mass="30595">MIECDSVRFGYEKTKDAELIHGISLSIEDGEFVALTGENGAGKSTFSKLLAGILKPSDGKICVNGIDTKKVKNSMLAKTTGFLFQNPDRQLCTYTVRDEIAFGQKALKTGTEEEISKRTEKIIERFGFNPDEAPFSLSRGQRQRLALASIIAVEPKVMILDEPTTGLDYKECMEIMSAVKELNKNGTTVIMVCHDMELVLDFARRMIVLADGKIKADGKTLEIMRSKKILQKASLLPPQIIQIALELEEKFPGRFNFENVRTADELAAKIQEAIK</sequence>
<keyword evidence="8" id="KW-0472">Membrane</keyword>
<dbReference type="InterPro" id="IPR050095">
    <property type="entry name" value="ECF_ABC_transporter_ATP-bd"/>
</dbReference>
<dbReference type="EMBL" id="CP002631">
    <property type="protein sequence ID" value="AEB14203.1"/>
    <property type="molecule type" value="Genomic_DNA"/>
</dbReference>
<dbReference type="InterPro" id="IPR003439">
    <property type="entry name" value="ABC_transporter-like_ATP-bd"/>
</dbReference>
<keyword evidence="10" id="KW-0378">Hydrolase</keyword>
<dbReference type="Pfam" id="PF00005">
    <property type="entry name" value="ABC_tran"/>
    <property type="match status" value="1"/>
</dbReference>
<evidence type="ECO:0000313" key="10">
    <source>
        <dbReference type="EMBL" id="AEB14203.1"/>
    </source>
</evidence>
<dbReference type="HOGENOM" id="CLU_000604_1_22_12"/>
<evidence type="ECO:0000256" key="7">
    <source>
        <dbReference type="ARBA" id="ARBA00022967"/>
    </source>
</evidence>
<feature type="domain" description="ABC transporter" evidence="9">
    <location>
        <begin position="2"/>
        <end position="236"/>
    </location>
</feature>
<evidence type="ECO:0000313" key="11">
    <source>
        <dbReference type="Proteomes" id="UP000006852"/>
    </source>
</evidence>
<evidence type="ECO:0000256" key="1">
    <source>
        <dbReference type="ARBA" id="ARBA00004202"/>
    </source>
</evidence>
<keyword evidence="7" id="KW-1278">Translocase</keyword>
<reference evidence="11" key="2">
    <citation type="submission" date="2011-04" db="EMBL/GenBank/DDBJ databases">
        <title>The complete genome of chromosome of Treponema succinifaciens DSM 2489.</title>
        <authorList>
            <person name="Lucas S."/>
            <person name="Copeland A."/>
            <person name="Lapidus A."/>
            <person name="Bruce D."/>
            <person name="Goodwin L."/>
            <person name="Pitluck S."/>
            <person name="Peters L."/>
            <person name="Kyrpides N."/>
            <person name="Mavromatis K."/>
            <person name="Ivanova N."/>
            <person name="Ovchinnikova G."/>
            <person name="Teshima H."/>
            <person name="Detter J.C."/>
            <person name="Tapia R."/>
            <person name="Han C."/>
            <person name="Land M."/>
            <person name="Hauser L."/>
            <person name="Markowitz V."/>
            <person name="Cheng J.-F."/>
            <person name="Hugenholtz P."/>
            <person name="Woyke T."/>
            <person name="Wu D."/>
            <person name="Gronow S."/>
            <person name="Wellnitz S."/>
            <person name="Brambilla E."/>
            <person name="Klenk H.-P."/>
            <person name="Eisen J.A."/>
        </authorList>
    </citation>
    <scope>NUCLEOTIDE SEQUENCE [LARGE SCALE GENOMIC DNA]</scope>
    <source>
        <strain evidence="11">ATCC 33096 / DSM 2489 / 6091</strain>
    </source>
</reference>
<proteinExistence type="inferred from homology"/>
<comment type="similarity">
    <text evidence="2">Belongs to the ABC transporter superfamily.</text>
</comment>
<evidence type="ECO:0000256" key="2">
    <source>
        <dbReference type="ARBA" id="ARBA00005417"/>
    </source>
</evidence>
<evidence type="ECO:0000256" key="6">
    <source>
        <dbReference type="ARBA" id="ARBA00022840"/>
    </source>
</evidence>
<keyword evidence="5" id="KW-0547">Nucleotide-binding</keyword>
<keyword evidence="11" id="KW-1185">Reference proteome</keyword>
<reference evidence="10 11" key="1">
    <citation type="journal article" date="2011" name="Stand. Genomic Sci.">
        <title>Complete genome sequence of Treponema succinifaciens type strain (6091).</title>
        <authorList>
            <person name="Han C."/>
            <person name="Gronow S."/>
            <person name="Teshima H."/>
            <person name="Lapidus A."/>
            <person name="Nolan M."/>
            <person name="Lucas S."/>
            <person name="Hammon N."/>
            <person name="Deshpande S."/>
            <person name="Cheng J.F."/>
            <person name="Zeytun A."/>
            <person name="Tapia R."/>
            <person name="Goodwin L."/>
            <person name="Pitluck S."/>
            <person name="Liolios K."/>
            <person name="Pagani I."/>
            <person name="Ivanova N."/>
            <person name="Mavromatis K."/>
            <person name="Mikhailova N."/>
            <person name="Huntemann M."/>
            <person name="Pati A."/>
            <person name="Chen A."/>
            <person name="Palaniappan K."/>
            <person name="Land M."/>
            <person name="Hauser L."/>
            <person name="Brambilla E.M."/>
            <person name="Rohde M."/>
            <person name="Goker M."/>
            <person name="Woyke T."/>
            <person name="Bristow J."/>
            <person name="Eisen J.A."/>
            <person name="Markowitz V."/>
            <person name="Hugenholtz P."/>
            <person name="Kyrpides N.C."/>
            <person name="Klenk H.P."/>
            <person name="Detter J.C."/>
        </authorList>
    </citation>
    <scope>NUCLEOTIDE SEQUENCE [LARGE SCALE GENOMIC DNA]</scope>
    <source>
        <strain evidence="11">ATCC 33096 / DSM 2489 / 6091</strain>
    </source>
</reference>
<accession>F2NRW7</accession>
<dbReference type="PROSITE" id="PS50893">
    <property type="entry name" value="ABC_TRANSPORTER_2"/>
    <property type="match status" value="1"/>
</dbReference>
<dbReference type="PANTHER" id="PTHR43553">
    <property type="entry name" value="HEAVY METAL TRANSPORTER"/>
    <property type="match status" value="1"/>
</dbReference>
<keyword evidence="4" id="KW-1003">Cell membrane</keyword>
<dbReference type="GeneID" id="302998453"/>
<dbReference type="SMART" id="SM00382">
    <property type="entry name" value="AAA"/>
    <property type="match status" value="1"/>
</dbReference>
<dbReference type="RefSeq" id="WP_013701490.1">
    <property type="nucleotide sequence ID" value="NC_015385.1"/>
</dbReference>
<name>F2NRW7_TRES6</name>
<dbReference type="GO" id="GO:0042626">
    <property type="term" value="F:ATPase-coupled transmembrane transporter activity"/>
    <property type="evidence" value="ECO:0007669"/>
    <property type="project" value="TreeGrafter"/>
</dbReference>
<dbReference type="Gene3D" id="3.40.50.300">
    <property type="entry name" value="P-loop containing nucleotide triphosphate hydrolases"/>
    <property type="match status" value="1"/>
</dbReference>
<organism evidence="10 11">
    <name type="scientific">Treponema succinifaciens (strain ATCC 33096 / DSM 2489 / 6091)</name>
    <dbReference type="NCBI Taxonomy" id="869209"/>
    <lineage>
        <taxon>Bacteria</taxon>
        <taxon>Pseudomonadati</taxon>
        <taxon>Spirochaetota</taxon>
        <taxon>Spirochaetia</taxon>
        <taxon>Spirochaetales</taxon>
        <taxon>Treponemataceae</taxon>
        <taxon>Treponema</taxon>
    </lineage>
</organism>
<evidence type="ECO:0000259" key="9">
    <source>
        <dbReference type="PROSITE" id="PS50893"/>
    </source>
</evidence>
<dbReference type="InterPro" id="IPR027417">
    <property type="entry name" value="P-loop_NTPase"/>
</dbReference>
<dbReference type="GO" id="GO:0016887">
    <property type="term" value="F:ATP hydrolysis activity"/>
    <property type="evidence" value="ECO:0007669"/>
    <property type="project" value="InterPro"/>
</dbReference>
<dbReference type="STRING" id="869209.Tresu_1295"/>
<dbReference type="SUPFAM" id="SSF52540">
    <property type="entry name" value="P-loop containing nucleoside triphosphate hydrolases"/>
    <property type="match status" value="1"/>
</dbReference>
<dbReference type="GO" id="GO:0043190">
    <property type="term" value="C:ATP-binding cassette (ABC) transporter complex"/>
    <property type="evidence" value="ECO:0007669"/>
    <property type="project" value="TreeGrafter"/>
</dbReference>
<keyword evidence="6" id="KW-0067">ATP-binding</keyword>
<dbReference type="GO" id="GO:0005524">
    <property type="term" value="F:ATP binding"/>
    <property type="evidence" value="ECO:0007669"/>
    <property type="project" value="UniProtKB-KW"/>
</dbReference>
<dbReference type="OrthoDB" id="501320at2"/>
<dbReference type="InterPro" id="IPR003593">
    <property type="entry name" value="AAA+_ATPase"/>
</dbReference>